<feature type="region of interest" description="Disordered" evidence="1">
    <location>
        <begin position="37"/>
        <end position="69"/>
    </location>
</feature>
<feature type="chain" id="PRO_5038860799" evidence="2">
    <location>
        <begin position="19"/>
        <end position="166"/>
    </location>
</feature>
<name>A0A4R9C0D6_9MICO</name>
<dbReference type="EMBL" id="SOHM01000003">
    <property type="protein sequence ID" value="TFD94839.1"/>
    <property type="molecule type" value="Genomic_DNA"/>
</dbReference>
<reference evidence="4 5" key="1">
    <citation type="submission" date="2019-03" db="EMBL/GenBank/DDBJ databases">
        <title>Genomics of glacier-inhabiting Cryobacterium strains.</title>
        <authorList>
            <person name="Liu Q."/>
            <person name="Xin Y.-H."/>
        </authorList>
    </citation>
    <scope>NUCLEOTIDE SEQUENCE [LARGE SCALE GENOMIC DNA]</scope>
    <source>
        <strain evidence="4 5">Sr59</strain>
    </source>
</reference>
<proteinExistence type="predicted"/>
<feature type="signal peptide" evidence="2">
    <location>
        <begin position="1"/>
        <end position="18"/>
    </location>
</feature>
<evidence type="ECO:0000256" key="2">
    <source>
        <dbReference type="SAM" id="SignalP"/>
    </source>
</evidence>
<dbReference type="GO" id="GO:0016020">
    <property type="term" value="C:membrane"/>
    <property type="evidence" value="ECO:0007669"/>
    <property type="project" value="InterPro"/>
</dbReference>
<dbReference type="Pfam" id="PF04205">
    <property type="entry name" value="FMN_bind"/>
    <property type="match status" value="1"/>
</dbReference>
<dbReference type="AlphaFoldDB" id="A0A4R9C0D6"/>
<keyword evidence="2" id="KW-0732">Signal</keyword>
<dbReference type="SMART" id="SM00900">
    <property type="entry name" value="FMN_bind"/>
    <property type="match status" value="1"/>
</dbReference>
<organism evidence="4 5">
    <name type="scientific">Cryobacterium lactosi</name>
    <dbReference type="NCBI Taxonomy" id="1259202"/>
    <lineage>
        <taxon>Bacteria</taxon>
        <taxon>Bacillati</taxon>
        <taxon>Actinomycetota</taxon>
        <taxon>Actinomycetes</taxon>
        <taxon>Micrococcales</taxon>
        <taxon>Microbacteriaceae</taxon>
        <taxon>Cryobacterium</taxon>
    </lineage>
</organism>
<feature type="compositionally biased region" description="Low complexity" evidence="1">
    <location>
        <begin position="38"/>
        <end position="69"/>
    </location>
</feature>
<keyword evidence="5" id="KW-1185">Reference proteome</keyword>
<dbReference type="Gene3D" id="3.90.1010.20">
    <property type="match status" value="1"/>
</dbReference>
<evidence type="ECO:0000259" key="3">
    <source>
        <dbReference type="SMART" id="SM00900"/>
    </source>
</evidence>
<evidence type="ECO:0000313" key="5">
    <source>
        <dbReference type="Proteomes" id="UP000298468"/>
    </source>
</evidence>
<dbReference type="InterPro" id="IPR007329">
    <property type="entry name" value="FMN-bd"/>
</dbReference>
<sequence length="166" mass="16481">MRRRAIVLSILSSSAVLAAGWQVGVVTHPQSVSQSLDAAAPATGSTSGSTTGGATAATPTPSSAAAATPQQAAGASGTFTGAAAQTRFGAVQVQITVADGTITDVAALQLTDHDQRSVQISNRAAPVLRQEVLTAQSANVQNVSGATYTSDGYLTSLQSALDQAGL</sequence>
<accession>A0A4R9C0D6</accession>
<evidence type="ECO:0000313" key="4">
    <source>
        <dbReference type="EMBL" id="TFD94839.1"/>
    </source>
</evidence>
<dbReference type="RefSeq" id="WP_134639163.1">
    <property type="nucleotide sequence ID" value="NZ_SOHM01000003.1"/>
</dbReference>
<dbReference type="Proteomes" id="UP000298468">
    <property type="component" value="Unassembled WGS sequence"/>
</dbReference>
<dbReference type="GO" id="GO:0010181">
    <property type="term" value="F:FMN binding"/>
    <property type="evidence" value="ECO:0007669"/>
    <property type="project" value="InterPro"/>
</dbReference>
<gene>
    <name evidence="4" type="ORF">E3T61_01510</name>
</gene>
<evidence type="ECO:0000256" key="1">
    <source>
        <dbReference type="SAM" id="MobiDB-lite"/>
    </source>
</evidence>
<feature type="domain" description="FMN-binding" evidence="3">
    <location>
        <begin position="87"/>
        <end position="164"/>
    </location>
</feature>
<protein>
    <submittedName>
        <fullName evidence="4">FMN-binding protein</fullName>
    </submittedName>
</protein>
<dbReference type="OrthoDB" id="8099475at2"/>
<comment type="caution">
    <text evidence="4">The sequence shown here is derived from an EMBL/GenBank/DDBJ whole genome shotgun (WGS) entry which is preliminary data.</text>
</comment>